<feature type="coiled-coil region" evidence="1">
    <location>
        <begin position="1207"/>
        <end position="1234"/>
    </location>
</feature>
<keyword evidence="1" id="KW-0175">Coiled coil</keyword>
<dbReference type="RefSeq" id="WP_014274766.1">
    <property type="nucleotide sequence ID" value="NZ_BIMW01000151.1"/>
</dbReference>
<dbReference type="InterPro" id="IPR036525">
    <property type="entry name" value="Tubulin/FtsZ_GTPase_sf"/>
</dbReference>
<protein>
    <recommendedName>
        <fullName evidence="5">Zinc-ribbon domain-containing protein</fullName>
    </recommendedName>
</protein>
<dbReference type="Pfam" id="PF13809">
    <property type="entry name" value="Tubulin_2"/>
    <property type="match status" value="1"/>
</dbReference>
<dbReference type="Proteomes" id="UP000326169">
    <property type="component" value="Unassembled WGS sequence"/>
</dbReference>
<evidence type="ECO:0000313" key="4">
    <source>
        <dbReference type="Proteomes" id="UP000326169"/>
    </source>
</evidence>
<evidence type="ECO:0008006" key="5">
    <source>
        <dbReference type="Google" id="ProtNLM"/>
    </source>
</evidence>
<dbReference type="GeneID" id="301684705"/>
<name>A0A5M3TCU1_LIMPL</name>
<evidence type="ECO:0000256" key="1">
    <source>
        <dbReference type="SAM" id="Coils"/>
    </source>
</evidence>
<evidence type="ECO:0000313" key="3">
    <source>
        <dbReference type="EMBL" id="GCE95860.1"/>
    </source>
</evidence>
<feature type="transmembrane region" description="Helical" evidence="2">
    <location>
        <begin position="21"/>
        <end position="43"/>
    </location>
</feature>
<dbReference type="Gene3D" id="3.40.50.1440">
    <property type="entry name" value="Tubulin/FtsZ, GTPase domain"/>
    <property type="match status" value="1"/>
</dbReference>
<sequence>MELEAAIRRINAFKKRFKEPHLFLAYHAALPLAITPDLLYQIWTNFRRDIQGEFIEIPWIAVSDLILSSLCDEVGHELYEMDATVRQELLDQLKANPRFTEKRLKEVACFLLQYVQKDLDSQDSYDREFAESQSWAAWAYAEPQKSVELLAEAFRRAYEENPRDLMRLSTLTEMIYQPNLKEFDRLRIFARAMGHYRRKKFEEAKKQISQLSIQGNSLSIAGITLNIPTEILNFIEAETQSQQSSYQNLTALDKKSDIGTIVPTLIIGVGGTGLEVISRVRRLIVESYGSLEKLPVVAFLHIDTDELYRVRKPEMAGPPLEDYEKFWASVTFDEAKRVKDNPTTYSWYYDWLPPELTPQNLVSEQGAGQIRACGRFAFFYNHQQIQNKCRKAKGRIPQELDQLTIDGDVLTVEPKLNIFVVGSISGGTGSGMLIDLGYCLRNWFQGQRLETTAIIPTPDAFLGIGGNINIQENGYAALMELNYFSDRNNTYNVKYGLSENTRIIENRPPYDYLYLTGTSNQEVSLKIETIQEMMAQQIFLDLVSDFSSYKRSIRDNINRQIGTSLDQARNSQAQAIYRSYPCNFFSFGIASIEIPVHAIRKALAVKLAADLYQWWLNANVQLPSDVQQEAEAELKELKLSSEELRNEILLNPEGKNYVVVIEQWTKQLENNINVEQRLKCTAQLPNPFAKETGKVLEFVSRYLNPTVEEYRLDHLRDDQRRRGDFLQRMQDNGEKLFQETAQTFKEKIYDYLEDKSQGARAIKALLEQMRTSLQMEIEKLQREAERTWKNLEKAALAEYNQASSQIDEFSDRWMANKENKMKKWCYQAIAGIEKSFQATLQRQSRLMAVNIQNRFLDVIQEVENEVDRWTGRISGSESKYRDSIAQSENYIEQLELVGIKLFERRELKELYDDFISKSQGLDILFSQLTQDIKVASQNSKFWTQSAYGQQEFHLLDVARIDELQYPQFEDVVEQFTRRKIQEAPANSKLYTEMDACTRFMRLYPGTQDRQREIQRLFNLSKPLIRLDTAIPQEGGFNYIQFHLAGIVGGENTPETAAQQQVPLLKKFFVQTDAIAPLSKRERHKILGTHEIAGFSLRCMAGTENLRKAYQKWRGERIQAERDILKGLNAKLPTPVHIQKDMVFWDFHRPDPAIEQLVLITRALGILRQEINKKTKQDVIRYRIMTKLDEDNVTVAANWEDTVQVLQLPDCREDRQEVERQLNELLDQAETESQKQQLGKQLQDFLAERLKTEFRNNNDHPMYLKEKTIIGEFIAIHKLISESQNTEFKNCDNCGYVMRVTDNYCSNCGHKMS</sequence>
<accession>A0A5M3TCU1</accession>
<keyword evidence="4" id="KW-1185">Reference proteome</keyword>
<reference evidence="3 4" key="1">
    <citation type="journal article" date="2019" name="J Genomics">
        <title>The Draft Genome of a Hydrogen-producing Cyanobacterium, Arthrospira platensis NIES-46.</title>
        <authorList>
            <person name="Suzuki S."/>
            <person name="Yamaguchi H."/>
            <person name="Kawachi M."/>
        </authorList>
    </citation>
    <scope>NUCLEOTIDE SEQUENCE [LARGE SCALE GENOMIC DNA]</scope>
    <source>
        <strain evidence="3 4">NIES-46</strain>
    </source>
</reference>
<keyword evidence="2" id="KW-0472">Membrane</keyword>
<comment type="caution">
    <text evidence="3">The sequence shown here is derived from an EMBL/GenBank/DDBJ whole genome shotgun (WGS) entry which is preliminary data.</text>
</comment>
<dbReference type="SUPFAM" id="SSF52490">
    <property type="entry name" value="Tubulin nucleotide-binding domain-like"/>
    <property type="match status" value="1"/>
</dbReference>
<organism evidence="3 4">
    <name type="scientific">Limnospira platensis NIES-46</name>
    <dbReference type="NCBI Taxonomy" id="1236695"/>
    <lineage>
        <taxon>Bacteria</taxon>
        <taxon>Bacillati</taxon>
        <taxon>Cyanobacteriota</taxon>
        <taxon>Cyanophyceae</taxon>
        <taxon>Oscillatoriophycideae</taxon>
        <taxon>Oscillatoriales</taxon>
        <taxon>Sirenicapillariaceae</taxon>
        <taxon>Limnospira</taxon>
    </lineage>
</organism>
<proteinExistence type="predicted"/>
<gene>
    <name evidence="3" type="ORF">NIES46_39260</name>
</gene>
<dbReference type="InterPro" id="IPR025904">
    <property type="entry name" value="Tubulin-like"/>
</dbReference>
<dbReference type="EMBL" id="BIMW01000151">
    <property type="protein sequence ID" value="GCE95860.1"/>
    <property type="molecule type" value="Genomic_DNA"/>
</dbReference>
<keyword evidence="2" id="KW-0812">Transmembrane</keyword>
<evidence type="ECO:0000256" key="2">
    <source>
        <dbReference type="SAM" id="Phobius"/>
    </source>
</evidence>
<keyword evidence="2" id="KW-1133">Transmembrane helix</keyword>